<comment type="caution">
    <text evidence="2">The sequence shown here is derived from an EMBL/GenBank/DDBJ whole genome shotgun (WGS) entry which is preliminary data.</text>
</comment>
<feature type="compositionally biased region" description="Polar residues" evidence="1">
    <location>
        <begin position="11"/>
        <end position="24"/>
    </location>
</feature>
<dbReference type="EMBL" id="JAPQKS010000004">
    <property type="protein sequence ID" value="KAJ5233187.1"/>
    <property type="molecule type" value="Genomic_DNA"/>
</dbReference>
<dbReference type="Proteomes" id="UP001150941">
    <property type="component" value="Unassembled WGS sequence"/>
</dbReference>
<dbReference type="RefSeq" id="XP_058331179.1">
    <property type="nucleotide sequence ID" value="XM_058475439.1"/>
</dbReference>
<keyword evidence="3" id="KW-1185">Reference proteome</keyword>
<name>A0A9W9P2X6_9EURO</name>
<reference evidence="2" key="1">
    <citation type="submission" date="2022-11" db="EMBL/GenBank/DDBJ databases">
        <authorList>
            <person name="Petersen C."/>
        </authorList>
    </citation>
    <scope>NUCLEOTIDE SEQUENCE</scope>
    <source>
        <strain evidence="2">IBT 19713</strain>
    </source>
</reference>
<evidence type="ECO:0000313" key="3">
    <source>
        <dbReference type="Proteomes" id="UP001150941"/>
    </source>
</evidence>
<accession>A0A9W9P2X6</accession>
<organism evidence="2 3">
    <name type="scientific">Penicillium chermesinum</name>
    <dbReference type="NCBI Taxonomy" id="63820"/>
    <lineage>
        <taxon>Eukaryota</taxon>
        <taxon>Fungi</taxon>
        <taxon>Dikarya</taxon>
        <taxon>Ascomycota</taxon>
        <taxon>Pezizomycotina</taxon>
        <taxon>Eurotiomycetes</taxon>
        <taxon>Eurotiomycetidae</taxon>
        <taxon>Eurotiales</taxon>
        <taxon>Aspergillaceae</taxon>
        <taxon>Penicillium</taxon>
    </lineage>
</organism>
<gene>
    <name evidence="2" type="ORF">N7468_006143</name>
</gene>
<sequence length="104" mass="11290">MADEEVEYAAGNNQNEPEQNIGSRHQSKAVDTFLPAKFWRSSDENNLIIARLSLERGSADVGTLERDLGIYAATGKILVELTFLALGNSDWADGPPALRASITV</sequence>
<evidence type="ECO:0000256" key="1">
    <source>
        <dbReference type="SAM" id="MobiDB-lite"/>
    </source>
</evidence>
<protein>
    <submittedName>
        <fullName evidence="2">Uncharacterized protein</fullName>
    </submittedName>
</protein>
<proteinExistence type="predicted"/>
<reference evidence="2" key="2">
    <citation type="journal article" date="2023" name="IMA Fungus">
        <title>Comparative genomic study of the Penicillium genus elucidates a diverse pangenome and 15 lateral gene transfer events.</title>
        <authorList>
            <person name="Petersen C."/>
            <person name="Sorensen T."/>
            <person name="Nielsen M.R."/>
            <person name="Sondergaard T.E."/>
            <person name="Sorensen J.L."/>
            <person name="Fitzpatrick D.A."/>
            <person name="Frisvad J.C."/>
            <person name="Nielsen K.L."/>
        </authorList>
    </citation>
    <scope>NUCLEOTIDE SEQUENCE</scope>
    <source>
        <strain evidence="2">IBT 19713</strain>
    </source>
</reference>
<evidence type="ECO:0000313" key="2">
    <source>
        <dbReference type="EMBL" id="KAJ5233187.1"/>
    </source>
</evidence>
<dbReference type="GeneID" id="83202742"/>
<feature type="region of interest" description="Disordered" evidence="1">
    <location>
        <begin position="1"/>
        <end position="26"/>
    </location>
</feature>
<dbReference type="AlphaFoldDB" id="A0A9W9P2X6"/>